<keyword evidence="4" id="KW-1185">Reference proteome</keyword>
<dbReference type="GO" id="GO:0006310">
    <property type="term" value="P:DNA recombination"/>
    <property type="evidence" value="ECO:0007669"/>
    <property type="project" value="UniProtKB-KW"/>
</dbReference>
<feature type="region of interest" description="Disordered" evidence="2">
    <location>
        <begin position="88"/>
        <end position="147"/>
    </location>
</feature>
<organism evidence="3 4">
    <name type="scientific">Caulifigura coniformis</name>
    <dbReference type="NCBI Taxonomy" id="2527983"/>
    <lineage>
        <taxon>Bacteria</taxon>
        <taxon>Pseudomonadati</taxon>
        <taxon>Planctomycetota</taxon>
        <taxon>Planctomycetia</taxon>
        <taxon>Planctomycetales</taxon>
        <taxon>Planctomycetaceae</taxon>
        <taxon>Caulifigura</taxon>
    </lineage>
</organism>
<evidence type="ECO:0008006" key="5">
    <source>
        <dbReference type="Google" id="ProtNLM"/>
    </source>
</evidence>
<accession>A0A517SG70</accession>
<dbReference type="EMBL" id="CP036271">
    <property type="protein sequence ID" value="QDT55100.1"/>
    <property type="molecule type" value="Genomic_DNA"/>
</dbReference>
<sequence length="147" mass="15853">MTTLRVVVPHVTGQLPPRLKVAPVVHQLQFAGRHTYITEVFRRGASPMEAMKLARHSDLKMTIAYSHIPLKDQARALAALPNPCQHIGRISGVVSSPAEAPRGTVGQSTDDPTVDGTLSRKSASGTKGQKKSPADKAGDEWRQQDAN</sequence>
<feature type="compositionally biased region" description="Basic and acidic residues" evidence="2">
    <location>
        <begin position="132"/>
        <end position="147"/>
    </location>
</feature>
<evidence type="ECO:0000256" key="1">
    <source>
        <dbReference type="ARBA" id="ARBA00023172"/>
    </source>
</evidence>
<dbReference type="GO" id="GO:0015074">
    <property type="term" value="P:DNA integration"/>
    <property type="evidence" value="ECO:0007669"/>
    <property type="project" value="InterPro"/>
</dbReference>
<dbReference type="SUPFAM" id="SSF56349">
    <property type="entry name" value="DNA breaking-rejoining enzymes"/>
    <property type="match status" value="1"/>
</dbReference>
<dbReference type="InterPro" id="IPR011010">
    <property type="entry name" value="DNA_brk_join_enz"/>
</dbReference>
<dbReference type="InterPro" id="IPR013762">
    <property type="entry name" value="Integrase-like_cat_sf"/>
</dbReference>
<dbReference type="InParanoid" id="A0A517SG70"/>
<proteinExistence type="predicted"/>
<gene>
    <name evidence="3" type="ORF">Pan44_31410</name>
</gene>
<evidence type="ECO:0000256" key="2">
    <source>
        <dbReference type="SAM" id="MobiDB-lite"/>
    </source>
</evidence>
<evidence type="ECO:0000313" key="4">
    <source>
        <dbReference type="Proteomes" id="UP000315700"/>
    </source>
</evidence>
<dbReference type="GO" id="GO:0003677">
    <property type="term" value="F:DNA binding"/>
    <property type="evidence" value="ECO:0007669"/>
    <property type="project" value="InterPro"/>
</dbReference>
<dbReference type="Proteomes" id="UP000315700">
    <property type="component" value="Chromosome"/>
</dbReference>
<protein>
    <recommendedName>
        <fullName evidence="5">Phage integrase family protein</fullName>
    </recommendedName>
</protein>
<dbReference type="Gene3D" id="1.10.443.10">
    <property type="entry name" value="Intergrase catalytic core"/>
    <property type="match status" value="1"/>
</dbReference>
<keyword evidence="1" id="KW-0233">DNA recombination</keyword>
<reference evidence="3 4" key="1">
    <citation type="submission" date="2019-02" db="EMBL/GenBank/DDBJ databases">
        <title>Deep-cultivation of Planctomycetes and their phenomic and genomic characterization uncovers novel biology.</title>
        <authorList>
            <person name="Wiegand S."/>
            <person name="Jogler M."/>
            <person name="Boedeker C."/>
            <person name="Pinto D."/>
            <person name="Vollmers J."/>
            <person name="Rivas-Marin E."/>
            <person name="Kohn T."/>
            <person name="Peeters S.H."/>
            <person name="Heuer A."/>
            <person name="Rast P."/>
            <person name="Oberbeckmann S."/>
            <person name="Bunk B."/>
            <person name="Jeske O."/>
            <person name="Meyerdierks A."/>
            <person name="Storesund J.E."/>
            <person name="Kallscheuer N."/>
            <person name="Luecker S."/>
            <person name="Lage O.M."/>
            <person name="Pohl T."/>
            <person name="Merkel B.J."/>
            <person name="Hornburger P."/>
            <person name="Mueller R.-W."/>
            <person name="Bruemmer F."/>
            <person name="Labrenz M."/>
            <person name="Spormann A.M."/>
            <person name="Op den Camp H."/>
            <person name="Overmann J."/>
            <person name="Amann R."/>
            <person name="Jetten M.S.M."/>
            <person name="Mascher T."/>
            <person name="Medema M.H."/>
            <person name="Devos D.P."/>
            <person name="Kaster A.-K."/>
            <person name="Ovreas L."/>
            <person name="Rohde M."/>
            <person name="Galperin M.Y."/>
            <person name="Jogler C."/>
        </authorList>
    </citation>
    <scope>NUCLEOTIDE SEQUENCE [LARGE SCALE GENOMIC DNA]</scope>
    <source>
        <strain evidence="3 4">Pan44</strain>
    </source>
</reference>
<dbReference type="AlphaFoldDB" id="A0A517SG70"/>
<dbReference type="KEGG" id="ccos:Pan44_31410"/>
<evidence type="ECO:0000313" key="3">
    <source>
        <dbReference type="EMBL" id="QDT55100.1"/>
    </source>
</evidence>
<name>A0A517SG70_9PLAN</name>